<dbReference type="EMBL" id="FSQX01000001">
    <property type="protein sequence ID" value="SIN62196.1"/>
    <property type="molecule type" value="Genomic_DNA"/>
</dbReference>
<evidence type="ECO:0000313" key="2">
    <source>
        <dbReference type="Proteomes" id="UP000185024"/>
    </source>
</evidence>
<gene>
    <name evidence="1" type="ORF">SAMN05878438_0813</name>
</gene>
<evidence type="ECO:0000313" key="1">
    <source>
        <dbReference type="EMBL" id="SIN62196.1"/>
    </source>
</evidence>
<name>A0A1N6CUQ3_9GAMM</name>
<proteinExistence type="predicted"/>
<protein>
    <submittedName>
        <fullName evidence="1">Uncharacterized protein</fullName>
    </submittedName>
</protein>
<dbReference type="Proteomes" id="UP000185024">
    <property type="component" value="Unassembled WGS sequence"/>
</dbReference>
<sequence>MTRQAYQQPKCPECQYRKPPSEFRDPGTFEPLPACKQCMRRKQRGGARWTA</sequence>
<reference evidence="1 2" key="1">
    <citation type="submission" date="2016-11" db="EMBL/GenBank/DDBJ databases">
        <authorList>
            <person name="Jaros S."/>
            <person name="Januszkiewicz K."/>
            <person name="Wedrychowicz H."/>
        </authorList>
    </citation>
    <scope>NUCLEOTIDE SEQUENCE [LARGE SCALE GENOMIC DNA]</scope>
    <source>
        <strain evidence="1 2">ACAM 239</strain>
    </source>
</reference>
<dbReference type="AlphaFoldDB" id="A0A1N6CUQ3"/>
<organism evidence="1 2">
    <name type="scientific">Vreelandella aquamarina</name>
    <dbReference type="NCBI Taxonomy" id="77097"/>
    <lineage>
        <taxon>Bacteria</taxon>
        <taxon>Pseudomonadati</taxon>
        <taxon>Pseudomonadota</taxon>
        <taxon>Gammaproteobacteria</taxon>
        <taxon>Oceanospirillales</taxon>
        <taxon>Halomonadaceae</taxon>
        <taxon>Vreelandella</taxon>
    </lineage>
</organism>
<accession>A0A1N6CUQ3</accession>